<dbReference type="CDD" id="cd05006">
    <property type="entry name" value="SIS_GmhA"/>
    <property type="match status" value="1"/>
</dbReference>
<dbReference type="OrthoDB" id="9810929at2"/>
<gene>
    <name evidence="2" type="ORF">FXN63_23950</name>
</gene>
<dbReference type="Pfam" id="PF13580">
    <property type="entry name" value="SIS_2"/>
    <property type="match status" value="1"/>
</dbReference>
<dbReference type="Proteomes" id="UP000325161">
    <property type="component" value="Chromosome"/>
</dbReference>
<dbReference type="PANTHER" id="PTHR30390">
    <property type="entry name" value="SEDOHEPTULOSE 7-PHOSPHATE ISOMERASE / DNAA INITIATOR-ASSOCIATING FACTOR FOR REPLICATION INITIATION"/>
    <property type="match status" value="1"/>
</dbReference>
<dbReference type="KEGG" id="pacr:FXN63_23950"/>
<dbReference type="InterPro" id="IPR050099">
    <property type="entry name" value="SIS_GmhA/DiaA_subfam"/>
</dbReference>
<dbReference type="GO" id="GO:0016853">
    <property type="term" value="F:isomerase activity"/>
    <property type="evidence" value="ECO:0007669"/>
    <property type="project" value="UniProtKB-KW"/>
</dbReference>
<dbReference type="RefSeq" id="WP_148818021.1">
    <property type="nucleotide sequence ID" value="NZ_CP043046.1"/>
</dbReference>
<dbReference type="Gene3D" id="3.40.50.10490">
    <property type="entry name" value="Glucose-6-phosphate isomerase like protein, domain 1"/>
    <property type="match status" value="1"/>
</dbReference>
<dbReference type="GO" id="GO:1901135">
    <property type="term" value="P:carbohydrate derivative metabolic process"/>
    <property type="evidence" value="ECO:0007669"/>
    <property type="project" value="InterPro"/>
</dbReference>
<dbReference type="InterPro" id="IPR035461">
    <property type="entry name" value="GmhA/DiaA"/>
</dbReference>
<dbReference type="InterPro" id="IPR001347">
    <property type="entry name" value="SIS_dom"/>
</dbReference>
<protein>
    <submittedName>
        <fullName evidence="2">Phosphoheptose isomerase</fullName>
    </submittedName>
</protein>
<dbReference type="AlphaFoldDB" id="A0A5C0B5H9"/>
<dbReference type="NCBIfam" id="NF010546">
    <property type="entry name" value="PRK13936.1"/>
    <property type="match status" value="1"/>
</dbReference>
<evidence type="ECO:0000259" key="1">
    <source>
        <dbReference type="PROSITE" id="PS51464"/>
    </source>
</evidence>
<accession>A0A5C0B5H9</accession>
<proteinExistence type="predicted"/>
<keyword evidence="3" id="KW-1185">Reference proteome</keyword>
<name>A0A5C0B5H9_9BURK</name>
<dbReference type="GO" id="GO:0097367">
    <property type="term" value="F:carbohydrate derivative binding"/>
    <property type="evidence" value="ECO:0007669"/>
    <property type="project" value="InterPro"/>
</dbReference>
<organism evidence="2 3">
    <name type="scientific">Pigmentiphaga aceris</name>
    <dbReference type="NCBI Taxonomy" id="1940612"/>
    <lineage>
        <taxon>Bacteria</taxon>
        <taxon>Pseudomonadati</taxon>
        <taxon>Pseudomonadota</taxon>
        <taxon>Betaproteobacteria</taxon>
        <taxon>Burkholderiales</taxon>
        <taxon>Alcaligenaceae</taxon>
        <taxon>Pigmentiphaga</taxon>
    </lineage>
</organism>
<evidence type="ECO:0000313" key="2">
    <source>
        <dbReference type="EMBL" id="QEI08550.1"/>
    </source>
</evidence>
<feature type="domain" description="SIS" evidence="1">
    <location>
        <begin position="36"/>
        <end position="196"/>
    </location>
</feature>
<dbReference type="InterPro" id="IPR046348">
    <property type="entry name" value="SIS_dom_sf"/>
</dbReference>
<dbReference type="SUPFAM" id="SSF53697">
    <property type="entry name" value="SIS domain"/>
    <property type="match status" value="1"/>
</dbReference>
<reference evidence="2 3" key="1">
    <citation type="submission" date="2019-08" db="EMBL/GenBank/DDBJ databases">
        <title>Amphibian skin-associated Pigmentiphaga: genome sequence and occurrence across geography and hosts.</title>
        <authorList>
            <person name="Bletz M.C."/>
            <person name="Bunk B."/>
            <person name="Sproeer C."/>
            <person name="Biwer P."/>
            <person name="Reiter S."/>
            <person name="Rabemananjara F.C.E."/>
            <person name="Schulz S."/>
            <person name="Overmann J."/>
            <person name="Vences M."/>
        </authorList>
    </citation>
    <scope>NUCLEOTIDE SEQUENCE [LARGE SCALE GENOMIC DNA]</scope>
    <source>
        <strain evidence="2 3">Mada1488</strain>
    </source>
</reference>
<keyword evidence="2" id="KW-0413">Isomerase</keyword>
<evidence type="ECO:0000313" key="3">
    <source>
        <dbReference type="Proteomes" id="UP000325161"/>
    </source>
</evidence>
<dbReference type="PROSITE" id="PS51464">
    <property type="entry name" value="SIS"/>
    <property type="match status" value="1"/>
</dbReference>
<sequence>MDLTARVTTHFRDAIALHEHALDTLPVLTATAIEAIFFAIANDGKVLVCGNGASAADAQRFVSHMIGRFERERMPLAAIALTADTAIVTAISNDLGYDRAFSQQVYALGHPGDILVVLSASGNSPSVLQAIVAAHERDMRVIALTGHGGGDVAALLTEEDIHLSVPHERTPRIQEIHLLLLHALCDGIDAQLLGET</sequence>
<dbReference type="EMBL" id="CP043046">
    <property type="protein sequence ID" value="QEI08550.1"/>
    <property type="molecule type" value="Genomic_DNA"/>
</dbReference>
<dbReference type="PANTHER" id="PTHR30390:SF6">
    <property type="entry name" value="DNAA INITIATOR-ASSOCIATING PROTEIN DIAA"/>
    <property type="match status" value="1"/>
</dbReference>